<keyword evidence="4" id="KW-0460">Magnesium</keyword>
<dbReference type="NCBIfam" id="TIGR01549">
    <property type="entry name" value="HAD-SF-IA-v1"/>
    <property type="match status" value="1"/>
</dbReference>
<proteinExistence type="predicted"/>
<dbReference type="SUPFAM" id="SSF56784">
    <property type="entry name" value="HAD-like"/>
    <property type="match status" value="1"/>
</dbReference>
<evidence type="ECO:0000313" key="5">
    <source>
        <dbReference type="EMBL" id="QSB16469.1"/>
    </source>
</evidence>
<dbReference type="GO" id="GO:0044281">
    <property type="term" value="P:small molecule metabolic process"/>
    <property type="evidence" value="ECO:0007669"/>
    <property type="project" value="UniProtKB-ARBA"/>
</dbReference>
<evidence type="ECO:0000256" key="3">
    <source>
        <dbReference type="ARBA" id="ARBA00022801"/>
    </source>
</evidence>
<dbReference type="Gene3D" id="3.40.50.1000">
    <property type="entry name" value="HAD superfamily/HAD-like"/>
    <property type="match status" value="1"/>
</dbReference>
<evidence type="ECO:0000256" key="4">
    <source>
        <dbReference type="ARBA" id="ARBA00022842"/>
    </source>
</evidence>
<dbReference type="GO" id="GO:0046872">
    <property type="term" value="F:metal ion binding"/>
    <property type="evidence" value="ECO:0007669"/>
    <property type="project" value="UniProtKB-KW"/>
</dbReference>
<dbReference type="RefSeq" id="WP_239678685.1">
    <property type="nucleotide sequence ID" value="NZ_CP070499.1"/>
</dbReference>
<dbReference type="Proteomes" id="UP000662857">
    <property type="component" value="Chromosome"/>
</dbReference>
<reference evidence="5" key="1">
    <citation type="submission" date="2021-02" db="EMBL/GenBank/DDBJ databases">
        <title>Natrosporangium hydrolyticum gen. nov., sp. nov, a haloalkaliphilic actinobacterium from a soda solonchak soil.</title>
        <authorList>
            <person name="Sorokin D.Y."/>
            <person name="Khijniak T.V."/>
            <person name="Zakharycheva A.P."/>
            <person name="Boueva O.V."/>
            <person name="Ariskina E.V."/>
            <person name="Hahnke R.L."/>
            <person name="Bunk B."/>
            <person name="Sproer C."/>
            <person name="Schumann P."/>
            <person name="Evtushenko L.I."/>
            <person name="Kublanov I.V."/>
        </authorList>
    </citation>
    <scope>NUCLEOTIDE SEQUENCE</scope>
    <source>
        <strain evidence="5">DSM 106523</strain>
    </source>
</reference>
<dbReference type="SFLD" id="SFLDS00003">
    <property type="entry name" value="Haloacid_Dehalogenase"/>
    <property type="match status" value="1"/>
</dbReference>
<comment type="cofactor">
    <cofactor evidence="1">
        <name>Mg(2+)</name>
        <dbReference type="ChEBI" id="CHEBI:18420"/>
    </cofactor>
</comment>
<dbReference type="InterPro" id="IPR023214">
    <property type="entry name" value="HAD_sf"/>
</dbReference>
<protein>
    <submittedName>
        <fullName evidence="5">HAD family hydrolase</fullName>
    </submittedName>
</protein>
<keyword evidence="6" id="KW-1185">Reference proteome</keyword>
<dbReference type="PANTHER" id="PTHR46470:SF2">
    <property type="entry name" value="GLYCERALDEHYDE 3-PHOSPHATE PHOSPHATASE"/>
    <property type="match status" value="1"/>
</dbReference>
<evidence type="ECO:0000256" key="1">
    <source>
        <dbReference type="ARBA" id="ARBA00001946"/>
    </source>
</evidence>
<organism evidence="5 6">
    <name type="scientific">Natronosporangium hydrolyticum</name>
    <dbReference type="NCBI Taxonomy" id="2811111"/>
    <lineage>
        <taxon>Bacteria</taxon>
        <taxon>Bacillati</taxon>
        <taxon>Actinomycetota</taxon>
        <taxon>Actinomycetes</taxon>
        <taxon>Micromonosporales</taxon>
        <taxon>Micromonosporaceae</taxon>
        <taxon>Natronosporangium</taxon>
    </lineage>
</organism>
<dbReference type="PRINTS" id="PR00413">
    <property type="entry name" value="HADHALOGNASE"/>
</dbReference>
<dbReference type="InterPro" id="IPR036412">
    <property type="entry name" value="HAD-like_sf"/>
</dbReference>
<dbReference type="Gene3D" id="1.10.150.520">
    <property type="match status" value="1"/>
</dbReference>
<gene>
    <name evidence="5" type="ORF">JQS43_09405</name>
</gene>
<dbReference type="GO" id="GO:0016791">
    <property type="term" value="F:phosphatase activity"/>
    <property type="evidence" value="ECO:0007669"/>
    <property type="project" value="TreeGrafter"/>
</dbReference>
<dbReference type="SFLD" id="SFLDG01129">
    <property type="entry name" value="C1.5:_HAD__Beta-PGM__Phosphata"/>
    <property type="match status" value="1"/>
</dbReference>
<evidence type="ECO:0000256" key="2">
    <source>
        <dbReference type="ARBA" id="ARBA00022723"/>
    </source>
</evidence>
<dbReference type="InterPro" id="IPR051400">
    <property type="entry name" value="HAD-like_hydrolase"/>
</dbReference>
<dbReference type="InterPro" id="IPR006439">
    <property type="entry name" value="HAD-SF_hydro_IA"/>
</dbReference>
<evidence type="ECO:0000313" key="6">
    <source>
        <dbReference type="Proteomes" id="UP000662857"/>
    </source>
</evidence>
<name>A0A895YLW5_9ACTN</name>
<dbReference type="KEGG" id="nhy:JQS43_09405"/>
<keyword evidence="2" id="KW-0479">Metal-binding</keyword>
<sequence>MPLAIFDLDNTLVDRAGSFTRWARAWVTEQGLDPAEVEWLTEADGDGFVPRAEFMAAVRHRYGLATPVSRLVADYQPRIVESLVPDPGVPAALAGLRTAGWRVAIATNGGTYQQQAKIEKAGLADAVDAIAISEEVGVKKPDRRMFEVAAARCGAELVDGWMVGDCPARDIAGGHAVGLKTVWLRRGRPWVPGQPPPQAAVDDVPTAVAAIVNWPGAAAG</sequence>
<keyword evidence="3 5" id="KW-0378">Hydrolase</keyword>
<accession>A0A895YLW5</accession>
<dbReference type="EMBL" id="CP070499">
    <property type="protein sequence ID" value="QSB16469.1"/>
    <property type="molecule type" value="Genomic_DNA"/>
</dbReference>
<dbReference type="Pfam" id="PF00702">
    <property type="entry name" value="Hydrolase"/>
    <property type="match status" value="1"/>
</dbReference>
<dbReference type="AlphaFoldDB" id="A0A895YLW5"/>
<dbReference type="PANTHER" id="PTHR46470">
    <property type="entry name" value="N-ACYLNEURAMINATE-9-PHOSPHATASE"/>
    <property type="match status" value="1"/>
</dbReference>